<evidence type="ECO:0000313" key="2">
    <source>
        <dbReference type="Proteomes" id="UP001623592"/>
    </source>
</evidence>
<dbReference type="RefSeq" id="WP_406788174.1">
    <property type="nucleotide sequence ID" value="NZ_JBJIAA010000011.1"/>
</dbReference>
<dbReference type="Proteomes" id="UP001623592">
    <property type="component" value="Unassembled WGS sequence"/>
</dbReference>
<protein>
    <submittedName>
        <fullName evidence="1">MinD/ParA family protein</fullName>
    </submittedName>
</protein>
<sequence>MILAIATGMKELDERIKEILSGKEDIEIQIVNYREFFDKKEFDIAIVSERLIGDMDINQLFFLLKSKNTRVIYLTNEDDVKGIKKCFGYSINDILFDPVKPEDAANLVLNPNSFADITDIYLKYSNMELEKNDDGTPIKIINAGGNKNGETKVIEKNNEKVVEKVVEKVIEKPVVVKETVYKTKILKQKIFTFYTTDNALLTADLITQIGILLSQKIEQKILILDFNTLFPVMDHFLGINKNIDIESKYDIGDNTSLVAMYNAVERNILNSSNFSNFVKKHPKYKNLDIATGLYDLVLFEKMPNEYFERIIDTAAAIYDTILINTNPDISLGSTFIPITKATDVICVTEANYTEIRNLLFVINSLKSKISQDKFKIVLSNITDKSLDEETIKEIFKGYDILSHIPYDEAKEVSLNEQKPFIGKITKRKLAPYTNILENLDYLPKTSFLDKVFIGNKKEKKLEKGGKELE</sequence>
<dbReference type="Gene3D" id="3.40.50.300">
    <property type="entry name" value="P-loop containing nucleotide triphosphate hydrolases"/>
    <property type="match status" value="1"/>
</dbReference>
<accession>A0ABW8THK8</accession>
<name>A0ABW8THK8_9CLOT</name>
<comment type="caution">
    <text evidence="1">The sequence shown here is derived from an EMBL/GenBank/DDBJ whole genome shotgun (WGS) entry which is preliminary data.</text>
</comment>
<proteinExistence type="predicted"/>
<gene>
    <name evidence="1" type="ORF">ACJDT4_13950</name>
</gene>
<dbReference type="InterPro" id="IPR027417">
    <property type="entry name" value="P-loop_NTPase"/>
</dbReference>
<evidence type="ECO:0000313" key="1">
    <source>
        <dbReference type="EMBL" id="MFL0251520.1"/>
    </source>
</evidence>
<organism evidence="1 2">
    <name type="scientific">Clostridium neuense</name>
    <dbReference type="NCBI Taxonomy" id="1728934"/>
    <lineage>
        <taxon>Bacteria</taxon>
        <taxon>Bacillati</taxon>
        <taxon>Bacillota</taxon>
        <taxon>Clostridia</taxon>
        <taxon>Eubacteriales</taxon>
        <taxon>Clostridiaceae</taxon>
        <taxon>Clostridium</taxon>
    </lineage>
</organism>
<dbReference type="SUPFAM" id="SSF52540">
    <property type="entry name" value="P-loop containing nucleoside triphosphate hydrolases"/>
    <property type="match status" value="1"/>
</dbReference>
<reference evidence="1 2" key="1">
    <citation type="submission" date="2024-11" db="EMBL/GenBank/DDBJ databases">
        <authorList>
            <person name="Heng Y.C."/>
            <person name="Lim A.C.H."/>
            <person name="Lee J.K.Y."/>
            <person name="Kittelmann S."/>
        </authorList>
    </citation>
    <scope>NUCLEOTIDE SEQUENCE [LARGE SCALE GENOMIC DNA]</scope>
    <source>
        <strain evidence="1 2">WILCCON 0114</strain>
    </source>
</reference>
<keyword evidence="2" id="KW-1185">Reference proteome</keyword>
<dbReference type="EMBL" id="JBJIAA010000011">
    <property type="protein sequence ID" value="MFL0251520.1"/>
    <property type="molecule type" value="Genomic_DNA"/>
</dbReference>